<comment type="similarity">
    <text evidence="7">Belongs to the binding-protein-dependent transport system permease family.</text>
</comment>
<sequence length="302" mass="32569">MQQGKNAIPVIIVLLALVVIWYVASLWLNTPWQYQVYANKGVSDWTAQQFVLDAWAQDRPVLPSPHQVATEIWKTTGEIAVTSKKSLFYHAWITLSATLAGFVMGTVLGIFLAVLIVHNGAMNRSLMPWVIASQTIPILALAPLFVVIGFNLFTAPPLGLPADTARFISKAIISAYLAFFPVTVGMVKGLRSPEFIQLDLMHTYNASASQVFWKLRWPSALPFLFTSMKVAVAASLVGAIVGEMPTGAVAGLGARLLAGSYYGQTVQIWSALFAASALAAVLVIAVGLVERLVNARMGARPA</sequence>
<evidence type="ECO:0000256" key="7">
    <source>
        <dbReference type="RuleBase" id="RU363032"/>
    </source>
</evidence>
<feature type="transmembrane region" description="Helical" evidence="7">
    <location>
        <begin position="220"/>
        <end position="241"/>
    </location>
</feature>
<evidence type="ECO:0000256" key="1">
    <source>
        <dbReference type="ARBA" id="ARBA00004651"/>
    </source>
</evidence>
<dbReference type="EMBL" id="JALAZD010000002">
    <property type="protein sequence ID" value="MCI0128426.1"/>
    <property type="molecule type" value="Genomic_DNA"/>
</dbReference>
<evidence type="ECO:0000256" key="6">
    <source>
        <dbReference type="ARBA" id="ARBA00023136"/>
    </source>
</evidence>
<dbReference type="GO" id="GO:0055085">
    <property type="term" value="P:transmembrane transport"/>
    <property type="evidence" value="ECO:0007669"/>
    <property type="project" value="InterPro"/>
</dbReference>
<keyword evidence="5 7" id="KW-1133">Transmembrane helix</keyword>
<keyword evidence="3" id="KW-1003">Cell membrane</keyword>
<reference evidence="9" key="1">
    <citation type="submission" date="2022-03" db="EMBL/GenBank/DDBJ databases">
        <title>The complete genome sequence of a Methyloterrigena soli.</title>
        <authorList>
            <person name="Zi Z."/>
        </authorList>
    </citation>
    <scope>NUCLEOTIDE SEQUENCE</scope>
    <source>
        <strain evidence="9">M48</strain>
    </source>
</reference>
<evidence type="ECO:0000259" key="8">
    <source>
        <dbReference type="PROSITE" id="PS50928"/>
    </source>
</evidence>
<dbReference type="Pfam" id="PF00528">
    <property type="entry name" value="BPD_transp_1"/>
    <property type="match status" value="1"/>
</dbReference>
<feature type="domain" description="ABC transmembrane type-1" evidence="8">
    <location>
        <begin position="91"/>
        <end position="290"/>
    </location>
</feature>
<feature type="transmembrane region" description="Helical" evidence="7">
    <location>
        <begin position="268"/>
        <end position="289"/>
    </location>
</feature>
<keyword evidence="2 7" id="KW-0813">Transport</keyword>
<dbReference type="RefSeq" id="WP_281736598.1">
    <property type="nucleotide sequence ID" value="NZ_JAKETQ010000002.1"/>
</dbReference>
<dbReference type="PROSITE" id="PS50928">
    <property type="entry name" value="ABC_TM1"/>
    <property type="match status" value="1"/>
</dbReference>
<comment type="caution">
    <text evidence="9">The sequence shown here is derived from an EMBL/GenBank/DDBJ whole genome shotgun (WGS) entry which is preliminary data.</text>
</comment>
<keyword evidence="6 7" id="KW-0472">Membrane</keyword>
<dbReference type="SUPFAM" id="SSF161098">
    <property type="entry name" value="MetI-like"/>
    <property type="match status" value="1"/>
</dbReference>
<dbReference type="Gene3D" id="1.10.3720.10">
    <property type="entry name" value="MetI-like"/>
    <property type="match status" value="1"/>
</dbReference>
<protein>
    <submittedName>
        <fullName evidence="9">ABC transporter permease</fullName>
    </submittedName>
</protein>
<organism evidence="9 10">
    <name type="scientific">Paradevosia shaoguanensis</name>
    <dbReference type="NCBI Taxonomy" id="1335043"/>
    <lineage>
        <taxon>Bacteria</taxon>
        <taxon>Pseudomonadati</taxon>
        <taxon>Pseudomonadota</taxon>
        <taxon>Alphaproteobacteria</taxon>
        <taxon>Hyphomicrobiales</taxon>
        <taxon>Devosiaceae</taxon>
        <taxon>Paradevosia</taxon>
    </lineage>
</organism>
<evidence type="ECO:0000313" key="10">
    <source>
        <dbReference type="Proteomes" id="UP001156140"/>
    </source>
</evidence>
<keyword evidence="10" id="KW-1185">Reference proteome</keyword>
<dbReference type="PANTHER" id="PTHR30151:SF0">
    <property type="entry name" value="ABC TRANSPORTER PERMEASE PROTEIN MJ0413-RELATED"/>
    <property type="match status" value="1"/>
</dbReference>
<comment type="subcellular location">
    <subcellularLocation>
        <location evidence="1 7">Cell membrane</location>
        <topology evidence="1 7">Multi-pass membrane protein</topology>
    </subcellularLocation>
</comment>
<dbReference type="AlphaFoldDB" id="A0AA41UHK5"/>
<feature type="transmembrane region" description="Helical" evidence="7">
    <location>
        <begin position="129"/>
        <end position="155"/>
    </location>
</feature>
<feature type="transmembrane region" description="Helical" evidence="7">
    <location>
        <begin position="167"/>
        <end position="187"/>
    </location>
</feature>
<dbReference type="PANTHER" id="PTHR30151">
    <property type="entry name" value="ALKANE SULFONATE ABC TRANSPORTER-RELATED, MEMBRANE SUBUNIT"/>
    <property type="match status" value="1"/>
</dbReference>
<evidence type="ECO:0000313" key="9">
    <source>
        <dbReference type="EMBL" id="MCI0128426.1"/>
    </source>
</evidence>
<proteinExistence type="inferred from homology"/>
<accession>A0AA41UHK5</accession>
<name>A0AA41UHK5_9HYPH</name>
<evidence type="ECO:0000256" key="2">
    <source>
        <dbReference type="ARBA" id="ARBA00022448"/>
    </source>
</evidence>
<dbReference type="InterPro" id="IPR000515">
    <property type="entry name" value="MetI-like"/>
</dbReference>
<dbReference type="GO" id="GO:0005886">
    <property type="term" value="C:plasma membrane"/>
    <property type="evidence" value="ECO:0007669"/>
    <property type="project" value="UniProtKB-SubCell"/>
</dbReference>
<dbReference type="Proteomes" id="UP001156140">
    <property type="component" value="Unassembled WGS sequence"/>
</dbReference>
<feature type="transmembrane region" description="Helical" evidence="7">
    <location>
        <begin position="7"/>
        <end position="28"/>
    </location>
</feature>
<feature type="transmembrane region" description="Helical" evidence="7">
    <location>
        <begin position="91"/>
        <end position="117"/>
    </location>
</feature>
<evidence type="ECO:0000256" key="5">
    <source>
        <dbReference type="ARBA" id="ARBA00022989"/>
    </source>
</evidence>
<evidence type="ECO:0000256" key="4">
    <source>
        <dbReference type="ARBA" id="ARBA00022692"/>
    </source>
</evidence>
<keyword evidence="4 7" id="KW-0812">Transmembrane</keyword>
<evidence type="ECO:0000256" key="3">
    <source>
        <dbReference type="ARBA" id="ARBA00022475"/>
    </source>
</evidence>
<dbReference type="CDD" id="cd06261">
    <property type="entry name" value="TM_PBP2"/>
    <property type="match status" value="1"/>
</dbReference>
<dbReference type="InterPro" id="IPR035906">
    <property type="entry name" value="MetI-like_sf"/>
</dbReference>
<gene>
    <name evidence="9" type="ORF">ML536_16465</name>
</gene>